<evidence type="ECO:0000313" key="9">
    <source>
        <dbReference type="EMBL" id="KOF86530.1"/>
    </source>
</evidence>
<reference evidence="9" key="1">
    <citation type="submission" date="2015-07" db="EMBL/GenBank/DDBJ databases">
        <title>MeaNS - Measles Nucleotide Surveillance Program.</title>
        <authorList>
            <person name="Tran T."/>
            <person name="Druce J."/>
        </authorList>
    </citation>
    <scope>NUCLEOTIDE SEQUENCE</scope>
    <source>
        <strain evidence="9">UCB-OBI-ISO-001</strain>
        <tissue evidence="9">Gonad</tissue>
    </source>
</reference>
<evidence type="ECO:0000256" key="7">
    <source>
        <dbReference type="RuleBase" id="RU003732"/>
    </source>
</evidence>
<evidence type="ECO:0000256" key="5">
    <source>
        <dbReference type="ARBA" id="ARBA00023136"/>
    </source>
</evidence>
<evidence type="ECO:0000256" key="4">
    <source>
        <dbReference type="ARBA" id="ARBA00022989"/>
    </source>
</evidence>
<dbReference type="InterPro" id="IPR037272">
    <property type="entry name" value="SNS_sf"/>
</dbReference>
<dbReference type="InterPro" id="IPR000175">
    <property type="entry name" value="Na/ntran_symport"/>
</dbReference>
<dbReference type="PROSITE" id="PS50267">
    <property type="entry name" value="NA_NEUROTRAN_SYMP_3"/>
    <property type="match status" value="1"/>
</dbReference>
<feature type="binding site" evidence="6">
    <location>
        <position position="339"/>
    </location>
    <ligand>
        <name>Na(+)</name>
        <dbReference type="ChEBI" id="CHEBI:29101"/>
        <label>1</label>
    </ligand>
</feature>
<dbReference type="PRINTS" id="PR00176">
    <property type="entry name" value="NANEUSMPORT"/>
</dbReference>
<keyword evidence="7" id="KW-0769">Symport</keyword>
<dbReference type="OrthoDB" id="6581954at2759"/>
<dbReference type="GO" id="GO:0015293">
    <property type="term" value="F:symporter activity"/>
    <property type="evidence" value="ECO:0007669"/>
    <property type="project" value="UniProtKB-KW"/>
</dbReference>
<feature type="transmembrane region" description="Helical" evidence="8">
    <location>
        <begin position="95"/>
        <end position="114"/>
    </location>
</feature>
<dbReference type="SUPFAM" id="SSF161070">
    <property type="entry name" value="SNF-like"/>
    <property type="match status" value="1"/>
</dbReference>
<sequence>MDTNKLPPKLQRSNSYLVSISDNEDGLSQISGSPRQLSISTIDGIGKKHQSTNGTCPSVASDTTNKSTEVLMEALRMEEEQNAPTKSRGAWDSKFQYMLAVIGYAVGLGNVWRFPYLVQKNGGGAFLIPYTLMLAIEGIPIFFLELALGQRMRKGAIGAWNQISPFMGGIGICCAIVSFIVGLYYNTIIAWCLYYLVLSFRSNLPWEKCPTVQVGKYKNESRLVEECRRSGPTAYFWYRETLNISDSVDKSGVMSWWILVCLVFAWLLVFICIVKGIKSSGKVVYVTAIFPYIVLIIFFFRGVTLPGFQNGLYHLFVPEFSRLSDPQVWVDAASQIFYSLGLGFGSLIALSSYNPTRNNCHRDAIFIALTNCCTSVFAGIVVFSILGFKATKRLELCQEIRDHELMALFNDTNVIPPPAGTLVNISSSPNGEVTSVVMPNITTCSFKEEILKSASGTGLTFIAFTEAINQFSVPPIWSILFFLMLLTIGLDSMFATLEGVVTPILDLDIIPDLRKYPPMLSGSYS</sequence>
<dbReference type="PANTHER" id="PTHR11616">
    <property type="entry name" value="SODIUM/CHLORIDE DEPENDENT TRANSPORTER"/>
    <property type="match status" value="1"/>
</dbReference>
<keyword evidence="6" id="KW-0479">Metal-binding</keyword>
<evidence type="ECO:0000256" key="6">
    <source>
        <dbReference type="PIRSR" id="PIRSR600175-1"/>
    </source>
</evidence>
<feature type="binding site" evidence="6">
    <location>
        <position position="105"/>
    </location>
    <ligand>
        <name>Na(+)</name>
        <dbReference type="ChEBI" id="CHEBI:29101"/>
        <label>1</label>
    </ligand>
</feature>
<gene>
    <name evidence="9" type="ORF">OCBIM_22018385mg</name>
</gene>
<dbReference type="EMBL" id="KQ418612">
    <property type="protein sequence ID" value="KOF86530.1"/>
    <property type="molecule type" value="Genomic_DNA"/>
</dbReference>
<keyword evidence="2 7" id="KW-0813">Transport</keyword>
<evidence type="ECO:0000256" key="1">
    <source>
        <dbReference type="ARBA" id="ARBA00004141"/>
    </source>
</evidence>
<feature type="binding site" evidence="6">
    <location>
        <position position="106"/>
    </location>
    <ligand>
        <name>Na(+)</name>
        <dbReference type="ChEBI" id="CHEBI:29101"/>
        <label>1</label>
    </ligand>
</feature>
<comment type="similarity">
    <text evidence="7">Belongs to the sodium:neurotransmitter symporter (SNF) (TC 2.A.22) family.</text>
</comment>
<dbReference type="GO" id="GO:0005886">
    <property type="term" value="C:plasma membrane"/>
    <property type="evidence" value="ECO:0007669"/>
    <property type="project" value="TreeGrafter"/>
</dbReference>
<evidence type="ECO:0000256" key="2">
    <source>
        <dbReference type="ARBA" id="ARBA00022448"/>
    </source>
</evidence>
<feature type="transmembrane region" description="Helical" evidence="8">
    <location>
        <begin position="254"/>
        <end position="274"/>
    </location>
</feature>
<feature type="transmembrane region" description="Helical" evidence="8">
    <location>
        <begin position="365"/>
        <end position="386"/>
    </location>
</feature>
<feature type="binding site" evidence="6">
    <location>
        <position position="492"/>
    </location>
    <ligand>
        <name>Na(+)</name>
        <dbReference type="ChEBI" id="CHEBI:29101"/>
        <label>1</label>
    </ligand>
</feature>
<feature type="transmembrane region" description="Helical" evidence="8">
    <location>
        <begin position="336"/>
        <end position="353"/>
    </location>
</feature>
<comment type="subcellular location">
    <subcellularLocation>
        <location evidence="1">Membrane</location>
        <topology evidence="1">Multi-pass membrane protein</topology>
    </subcellularLocation>
</comment>
<name>A0A0L8HCP4_OCTBM</name>
<proteinExistence type="inferred from homology"/>
<evidence type="ECO:0000256" key="3">
    <source>
        <dbReference type="ARBA" id="ARBA00022692"/>
    </source>
</evidence>
<feature type="transmembrane region" description="Helical" evidence="8">
    <location>
        <begin position="169"/>
        <end position="197"/>
    </location>
</feature>
<feature type="binding site" evidence="6">
    <location>
        <position position="491"/>
    </location>
    <ligand>
        <name>Na(+)</name>
        <dbReference type="ChEBI" id="CHEBI:29101"/>
        <label>1</label>
    </ligand>
</feature>
<dbReference type="GO" id="GO:0035725">
    <property type="term" value="P:sodium ion transmembrane transport"/>
    <property type="evidence" value="ECO:0007669"/>
    <property type="project" value="TreeGrafter"/>
</dbReference>
<dbReference type="NCBIfam" id="NF037979">
    <property type="entry name" value="Na_transp"/>
    <property type="match status" value="1"/>
</dbReference>
<feature type="binding site" evidence="6">
    <location>
        <position position="110"/>
    </location>
    <ligand>
        <name>Na(+)</name>
        <dbReference type="ChEBI" id="CHEBI:29101"/>
        <label>1</label>
    </ligand>
</feature>
<organism evidence="9">
    <name type="scientific">Octopus bimaculoides</name>
    <name type="common">California two-spotted octopus</name>
    <dbReference type="NCBI Taxonomy" id="37653"/>
    <lineage>
        <taxon>Eukaryota</taxon>
        <taxon>Metazoa</taxon>
        <taxon>Spiralia</taxon>
        <taxon>Lophotrochozoa</taxon>
        <taxon>Mollusca</taxon>
        <taxon>Cephalopoda</taxon>
        <taxon>Coleoidea</taxon>
        <taxon>Octopodiformes</taxon>
        <taxon>Octopoda</taxon>
        <taxon>Incirrata</taxon>
        <taxon>Octopodidae</taxon>
        <taxon>Octopus</taxon>
    </lineage>
</organism>
<feature type="transmembrane region" description="Helical" evidence="8">
    <location>
        <begin position="126"/>
        <end position="148"/>
    </location>
</feature>
<evidence type="ECO:0000256" key="8">
    <source>
        <dbReference type="SAM" id="Phobius"/>
    </source>
</evidence>
<accession>A0A0L8HCP4</accession>
<keyword evidence="3 7" id="KW-0812">Transmembrane</keyword>
<dbReference type="Pfam" id="PF00209">
    <property type="entry name" value="SNF"/>
    <property type="match status" value="1"/>
</dbReference>
<feature type="binding site" evidence="6">
    <location>
        <position position="371"/>
    </location>
    <ligand>
        <name>Na(+)</name>
        <dbReference type="ChEBI" id="CHEBI:29101"/>
        <label>1</label>
    </ligand>
</feature>
<protein>
    <recommendedName>
        <fullName evidence="7">Transporter</fullName>
    </recommendedName>
</protein>
<keyword evidence="6" id="KW-0915">Sodium</keyword>
<dbReference type="GO" id="GO:0046872">
    <property type="term" value="F:metal ion binding"/>
    <property type="evidence" value="ECO:0007669"/>
    <property type="project" value="UniProtKB-KW"/>
</dbReference>
<keyword evidence="5 8" id="KW-0472">Membrane</keyword>
<dbReference type="PROSITE" id="PS00610">
    <property type="entry name" value="NA_NEUROTRAN_SYMP_1"/>
    <property type="match status" value="1"/>
</dbReference>
<keyword evidence="4 8" id="KW-1133">Transmembrane helix</keyword>
<dbReference type="AlphaFoldDB" id="A0A0L8HCP4"/>
<feature type="binding site" evidence="6">
    <location>
        <position position="103"/>
    </location>
    <ligand>
        <name>Na(+)</name>
        <dbReference type="ChEBI" id="CHEBI:29101"/>
        <label>1</label>
    </ligand>
</feature>
<dbReference type="PANTHER" id="PTHR11616:SF182">
    <property type="entry name" value="TRANSPORTER"/>
    <property type="match status" value="1"/>
</dbReference>
<dbReference type="GO" id="GO:0006865">
    <property type="term" value="P:amino acid transport"/>
    <property type="evidence" value="ECO:0007669"/>
    <property type="project" value="TreeGrafter"/>
</dbReference>
<feature type="transmembrane region" description="Helical" evidence="8">
    <location>
        <begin position="283"/>
        <end position="303"/>
    </location>
</feature>